<dbReference type="EMBL" id="HACA01007008">
    <property type="protein sequence ID" value="CDW24369.1"/>
    <property type="molecule type" value="Transcribed_RNA"/>
</dbReference>
<name>A0A0K2TED6_LEPSM</name>
<proteinExistence type="predicted"/>
<protein>
    <submittedName>
        <fullName evidence="1">Uncharacterized protein</fullName>
    </submittedName>
</protein>
<sequence>MKKLSFCLEGGADLTHHVSSLPCPFG</sequence>
<reference evidence="1" key="1">
    <citation type="submission" date="2014-05" db="EMBL/GenBank/DDBJ databases">
        <authorList>
            <person name="Chronopoulou M."/>
        </authorList>
    </citation>
    <scope>NUCLEOTIDE SEQUENCE</scope>
    <source>
        <tissue evidence="1">Whole organism</tissue>
    </source>
</reference>
<organism evidence="1">
    <name type="scientific">Lepeophtheirus salmonis</name>
    <name type="common">Salmon louse</name>
    <name type="synonym">Caligus salmonis</name>
    <dbReference type="NCBI Taxonomy" id="72036"/>
    <lineage>
        <taxon>Eukaryota</taxon>
        <taxon>Metazoa</taxon>
        <taxon>Ecdysozoa</taxon>
        <taxon>Arthropoda</taxon>
        <taxon>Crustacea</taxon>
        <taxon>Multicrustacea</taxon>
        <taxon>Hexanauplia</taxon>
        <taxon>Copepoda</taxon>
        <taxon>Siphonostomatoida</taxon>
        <taxon>Caligidae</taxon>
        <taxon>Lepeophtheirus</taxon>
    </lineage>
</organism>
<dbReference type="AlphaFoldDB" id="A0A0K2TED6"/>
<accession>A0A0K2TED6</accession>
<evidence type="ECO:0000313" key="1">
    <source>
        <dbReference type="EMBL" id="CDW24369.1"/>
    </source>
</evidence>